<proteinExistence type="predicted"/>
<dbReference type="CDD" id="cd04301">
    <property type="entry name" value="NAT_SF"/>
    <property type="match status" value="1"/>
</dbReference>
<comment type="caution">
    <text evidence="2">The sequence shown here is derived from an EMBL/GenBank/DDBJ whole genome shotgun (WGS) entry which is preliminary data.</text>
</comment>
<accession>A0ABS5T372</accession>
<dbReference type="InterPro" id="IPR016181">
    <property type="entry name" value="Acyl_CoA_acyltransferase"/>
</dbReference>
<dbReference type="SUPFAM" id="SSF55729">
    <property type="entry name" value="Acyl-CoA N-acyltransferases (Nat)"/>
    <property type="match status" value="1"/>
</dbReference>
<sequence length="148" mass="16249">MIRPATHDDITAILQLSAAMHNESRYRTLPYNADKFAAVLQQLLDSPQGMVAVAEREGRVIGAIAAVITEHYFADATISYELGLYIEKPQRGGLAGYRLAKAYIDWARSRGVDQIDMGITTDINESRTASLYTRLGLNRVGTVFSGGQ</sequence>
<feature type="domain" description="N-acetyltransferase" evidence="1">
    <location>
        <begin position="1"/>
        <end position="148"/>
    </location>
</feature>
<evidence type="ECO:0000313" key="3">
    <source>
        <dbReference type="Proteomes" id="UP000786875"/>
    </source>
</evidence>
<reference evidence="2 3" key="1">
    <citation type="submission" date="2020-04" db="EMBL/GenBank/DDBJ databases">
        <title>Genome sequencing of Rosenbergiella species.</title>
        <authorList>
            <person name="Alvarez-Perez S."/>
            <person name="Lievens B."/>
        </authorList>
    </citation>
    <scope>NUCLEOTIDE SEQUENCE [LARGE SCALE GENOMIC DNA]</scope>
    <source>
        <strain evidence="2 3">CdVSA20.1</strain>
    </source>
</reference>
<dbReference type="Gene3D" id="3.40.630.30">
    <property type="match status" value="1"/>
</dbReference>
<organism evidence="2 3">
    <name type="scientific">Rosenbergiella australiborealis</name>
    <dbReference type="NCBI Taxonomy" id="1544696"/>
    <lineage>
        <taxon>Bacteria</taxon>
        <taxon>Pseudomonadati</taxon>
        <taxon>Pseudomonadota</taxon>
        <taxon>Gammaproteobacteria</taxon>
        <taxon>Enterobacterales</taxon>
        <taxon>Erwiniaceae</taxon>
        <taxon>Rosenbergiella</taxon>
    </lineage>
</organism>
<evidence type="ECO:0000259" key="1">
    <source>
        <dbReference type="PROSITE" id="PS51186"/>
    </source>
</evidence>
<keyword evidence="3" id="KW-1185">Reference proteome</keyword>
<dbReference type="Proteomes" id="UP000786875">
    <property type="component" value="Unassembled WGS sequence"/>
</dbReference>
<dbReference type="PANTHER" id="PTHR43072">
    <property type="entry name" value="N-ACETYLTRANSFERASE"/>
    <property type="match status" value="1"/>
</dbReference>
<dbReference type="PROSITE" id="PS51186">
    <property type="entry name" value="GNAT"/>
    <property type="match status" value="1"/>
</dbReference>
<protein>
    <submittedName>
        <fullName evidence="2">GNAT family N-acetyltransferase</fullName>
    </submittedName>
</protein>
<name>A0ABS5T372_9GAMM</name>
<gene>
    <name evidence="2" type="ORF">HGT73_05360</name>
</gene>
<dbReference type="Pfam" id="PF00583">
    <property type="entry name" value="Acetyltransf_1"/>
    <property type="match status" value="1"/>
</dbReference>
<dbReference type="InterPro" id="IPR000182">
    <property type="entry name" value="GNAT_dom"/>
</dbReference>
<dbReference type="EMBL" id="JABBFO010000003">
    <property type="protein sequence ID" value="MBT0726815.1"/>
    <property type="molecule type" value="Genomic_DNA"/>
</dbReference>
<evidence type="ECO:0000313" key="2">
    <source>
        <dbReference type="EMBL" id="MBT0726815.1"/>
    </source>
</evidence>
<dbReference type="RefSeq" id="WP_214212629.1">
    <property type="nucleotide sequence ID" value="NZ_JABBFO010000003.1"/>
</dbReference>